<name>A0ABN1I364_9GAMM</name>
<feature type="chain" id="PRO_5045037653" evidence="1">
    <location>
        <begin position="26"/>
        <end position="105"/>
    </location>
</feature>
<evidence type="ECO:0000313" key="4">
    <source>
        <dbReference type="Proteomes" id="UP001499915"/>
    </source>
</evidence>
<feature type="domain" description="PepSY" evidence="2">
    <location>
        <begin position="55"/>
        <end position="102"/>
    </location>
</feature>
<keyword evidence="4" id="KW-1185">Reference proteome</keyword>
<evidence type="ECO:0000256" key="1">
    <source>
        <dbReference type="SAM" id="SignalP"/>
    </source>
</evidence>
<evidence type="ECO:0000259" key="2">
    <source>
        <dbReference type="Pfam" id="PF03413"/>
    </source>
</evidence>
<sequence length="105" mass="12001">MVWLRYMLAWPVLMMGALASSAAFASRHLDQDEVLKRVHAGEIRPLSELMALNPKRFKGQLLDVEVEYEDGVLIYEIEILDPDGVVREFKLDPMTGVVLKEEIED</sequence>
<comment type="caution">
    <text evidence="3">The sequence shown here is derived from an EMBL/GenBank/DDBJ whole genome shotgun (WGS) entry which is preliminary data.</text>
</comment>
<dbReference type="EMBL" id="BAAAET010000001">
    <property type="protein sequence ID" value="GAA0685140.1"/>
    <property type="molecule type" value="Genomic_DNA"/>
</dbReference>
<dbReference type="Proteomes" id="UP001499915">
    <property type="component" value="Unassembled WGS sequence"/>
</dbReference>
<keyword evidence="1" id="KW-0732">Signal</keyword>
<accession>A0ABN1I364</accession>
<gene>
    <name evidence="3" type="ORF">GCM10009104_08340</name>
</gene>
<organism evidence="3 4">
    <name type="scientific">Marinobacterium maritimum</name>
    <dbReference type="NCBI Taxonomy" id="500162"/>
    <lineage>
        <taxon>Bacteria</taxon>
        <taxon>Pseudomonadati</taxon>
        <taxon>Pseudomonadota</taxon>
        <taxon>Gammaproteobacteria</taxon>
        <taxon>Oceanospirillales</taxon>
        <taxon>Oceanospirillaceae</taxon>
        <taxon>Marinobacterium</taxon>
    </lineage>
</organism>
<evidence type="ECO:0000313" key="3">
    <source>
        <dbReference type="EMBL" id="GAA0685140.1"/>
    </source>
</evidence>
<dbReference type="InterPro" id="IPR025711">
    <property type="entry name" value="PepSY"/>
</dbReference>
<proteinExistence type="predicted"/>
<protein>
    <submittedName>
        <fullName evidence="3">PepSY domain-containing protein</fullName>
    </submittedName>
</protein>
<feature type="signal peptide" evidence="1">
    <location>
        <begin position="1"/>
        <end position="25"/>
    </location>
</feature>
<dbReference type="Pfam" id="PF03413">
    <property type="entry name" value="PepSY"/>
    <property type="match status" value="1"/>
</dbReference>
<dbReference type="Gene3D" id="3.10.450.40">
    <property type="match status" value="1"/>
</dbReference>
<reference evidence="3 4" key="1">
    <citation type="journal article" date="2019" name="Int. J. Syst. Evol. Microbiol.">
        <title>The Global Catalogue of Microorganisms (GCM) 10K type strain sequencing project: providing services to taxonomists for standard genome sequencing and annotation.</title>
        <authorList>
            <consortium name="The Broad Institute Genomics Platform"/>
            <consortium name="The Broad Institute Genome Sequencing Center for Infectious Disease"/>
            <person name="Wu L."/>
            <person name="Ma J."/>
        </authorList>
    </citation>
    <scope>NUCLEOTIDE SEQUENCE [LARGE SCALE GENOMIC DNA]</scope>
    <source>
        <strain evidence="3 4">JCM 15134</strain>
    </source>
</reference>